<dbReference type="EMBL" id="BSPG01000028">
    <property type="protein sequence ID" value="GLS45842.1"/>
    <property type="molecule type" value="Genomic_DNA"/>
</dbReference>
<reference evidence="1" key="4">
    <citation type="submission" date="2023-01" db="EMBL/GenBank/DDBJ databases">
        <title>Draft genome sequence of Methylobacterium brachythecii strain NBRC 107710.</title>
        <authorList>
            <person name="Sun Q."/>
            <person name="Mori K."/>
        </authorList>
    </citation>
    <scope>NUCLEOTIDE SEQUENCE</scope>
    <source>
        <strain evidence="1">NBRC 107710</strain>
    </source>
</reference>
<sequence length="63" mass="6916">MRNLLVLLIVLGAGFVLVGMYVAPNQPQLRDWYLANACQSLDKVSPQICAPIRRADTNGSDKT</sequence>
<comment type="caution">
    <text evidence="2">The sequence shown here is derived from an EMBL/GenBank/DDBJ whole genome shotgun (WGS) entry which is preliminary data.</text>
</comment>
<gene>
    <name evidence="1" type="ORF">GCM10007884_38330</name>
    <name evidence="2" type="ORF">GGR33_004017</name>
</gene>
<reference evidence="1" key="1">
    <citation type="journal article" date="2014" name="Int. J. Syst. Evol. Microbiol.">
        <title>Complete genome of a new Firmicutes species belonging to the dominant human colonic microbiota ('Ruminococcus bicirculans') reveals two chromosomes and a selective capacity to utilize plant glucans.</title>
        <authorList>
            <consortium name="NISC Comparative Sequencing Program"/>
            <person name="Wegmann U."/>
            <person name="Louis P."/>
            <person name="Goesmann A."/>
            <person name="Henrissat B."/>
            <person name="Duncan S.H."/>
            <person name="Flint H.J."/>
        </authorList>
    </citation>
    <scope>NUCLEOTIDE SEQUENCE</scope>
    <source>
        <strain evidence="1">NBRC 107710</strain>
    </source>
</reference>
<keyword evidence="4" id="KW-1185">Reference proteome</keyword>
<reference evidence="4" key="2">
    <citation type="journal article" date="2019" name="Int. J. Syst. Evol. Microbiol.">
        <title>The Global Catalogue of Microorganisms (GCM) 10K type strain sequencing project: providing services to taxonomists for standard genome sequencing and annotation.</title>
        <authorList>
            <consortium name="The Broad Institute Genomics Platform"/>
            <consortium name="The Broad Institute Genome Sequencing Center for Infectious Disease"/>
            <person name="Wu L."/>
            <person name="Ma J."/>
        </authorList>
    </citation>
    <scope>NUCLEOTIDE SEQUENCE [LARGE SCALE GENOMIC DNA]</scope>
    <source>
        <strain evidence="4">NBRC 107710</strain>
    </source>
</reference>
<dbReference type="AlphaFoldDB" id="A0A7W6AMH0"/>
<dbReference type="Proteomes" id="UP000517759">
    <property type="component" value="Unassembled WGS sequence"/>
</dbReference>
<accession>A0A7W6AMH0</accession>
<organism evidence="2 3">
    <name type="scientific">Methylobacterium brachythecii</name>
    <dbReference type="NCBI Taxonomy" id="1176177"/>
    <lineage>
        <taxon>Bacteria</taxon>
        <taxon>Pseudomonadati</taxon>
        <taxon>Pseudomonadota</taxon>
        <taxon>Alphaproteobacteria</taxon>
        <taxon>Hyphomicrobiales</taxon>
        <taxon>Methylobacteriaceae</taxon>
        <taxon>Methylobacterium</taxon>
    </lineage>
</organism>
<reference evidence="2 3" key="3">
    <citation type="submission" date="2020-08" db="EMBL/GenBank/DDBJ databases">
        <title>Genomic Encyclopedia of Type Strains, Phase IV (KMG-IV): sequencing the most valuable type-strain genomes for metagenomic binning, comparative biology and taxonomic classification.</title>
        <authorList>
            <person name="Goeker M."/>
        </authorList>
    </citation>
    <scope>NUCLEOTIDE SEQUENCE [LARGE SCALE GENOMIC DNA]</scope>
    <source>
        <strain evidence="2 3">DSM 24105</strain>
    </source>
</reference>
<protein>
    <submittedName>
        <fullName evidence="2">Uncharacterized protein</fullName>
    </submittedName>
</protein>
<evidence type="ECO:0000313" key="2">
    <source>
        <dbReference type="EMBL" id="MBB3904494.1"/>
    </source>
</evidence>
<evidence type="ECO:0000313" key="1">
    <source>
        <dbReference type="EMBL" id="GLS45842.1"/>
    </source>
</evidence>
<evidence type="ECO:0000313" key="4">
    <source>
        <dbReference type="Proteomes" id="UP001156881"/>
    </source>
</evidence>
<dbReference type="RefSeq" id="WP_183508418.1">
    <property type="nucleotide sequence ID" value="NZ_BSPG01000028.1"/>
</dbReference>
<name>A0A7W6AMH0_9HYPH</name>
<evidence type="ECO:0000313" key="3">
    <source>
        <dbReference type="Proteomes" id="UP000517759"/>
    </source>
</evidence>
<dbReference type="EMBL" id="JACIDN010000008">
    <property type="protein sequence ID" value="MBB3904494.1"/>
    <property type="molecule type" value="Genomic_DNA"/>
</dbReference>
<dbReference type="Proteomes" id="UP001156881">
    <property type="component" value="Unassembled WGS sequence"/>
</dbReference>
<proteinExistence type="predicted"/>